<dbReference type="EMBL" id="QYBC01000009">
    <property type="protein sequence ID" value="RYB04749.1"/>
    <property type="molecule type" value="Genomic_DNA"/>
</dbReference>
<dbReference type="RefSeq" id="WP_129219508.1">
    <property type="nucleotide sequence ID" value="NZ_QYBC01000009.1"/>
</dbReference>
<evidence type="ECO:0000313" key="3">
    <source>
        <dbReference type="Proteomes" id="UP000289411"/>
    </source>
</evidence>
<dbReference type="Pfam" id="PF21834">
    <property type="entry name" value="DUF6894"/>
    <property type="match status" value="1"/>
</dbReference>
<protein>
    <recommendedName>
        <fullName evidence="1">DUF6894 domain-containing protein</fullName>
    </recommendedName>
</protein>
<name>A0A4Q2REV5_9HYPH</name>
<keyword evidence="3" id="KW-1185">Reference proteome</keyword>
<proteinExistence type="predicted"/>
<evidence type="ECO:0000313" key="2">
    <source>
        <dbReference type="EMBL" id="RYB04749.1"/>
    </source>
</evidence>
<organism evidence="2 3">
    <name type="scientific">Lichenibacterium ramalinae</name>
    <dbReference type="NCBI Taxonomy" id="2316527"/>
    <lineage>
        <taxon>Bacteria</taxon>
        <taxon>Pseudomonadati</taxon>
        <taxon>Pseudomonadota</taxon>
        <taxon>Alphaproteobacteria</taxon>
        <taxon>Hyphomicrobiales</taxon>
        <taxon>Lichenihabitantaceae</taxon>
        <taxon>Lichenibacterium</taxon>
    </lineage>
</organism>
<dbReference type="Proteomes" id="UP000289411">
    <property type="component" value="Unassembled WGS sequence"/>
</dbReference>
<evidence type="ECO:0000259" key="1">
    <source>
        <dbReference type="Pfam" id="PF21834"/>
    </source>
</evidence>
<accession>A0A4Q2REV5</accession>
<reference evidence="2 3" key="1">
    <citation type="submission" date="2018-09" db="EMBL/GenBank/DDBJ databases">
        <authorList>
            <person name="Grouzdev D.S."/>
            <person name="Krutkina M.S."/>
        </authorList>
    </citation>
    <scope>NUCLEOTIDE SEQUENCE [LARGE SCALE GENOMIC DNA]</scope>
    <source>
        <strain evidence="2 3">RmlP001</strain>
    </source>
</reference>
<sequence length="79" mass="9130">MPRYYFDVHDGDHYSRDESGLCLPEVGKVWEIAVPMVDEIARAKHQRQPPHTVSVVVRDGEGRIVYRSDHVGRRQEETA</sequence>
<feature type="domain" description="DUF6894" evidence="1">
    <location>
        <begin position="3"/>
        <end position="67"/>
    </location>
</feature>
<dbReference type="AlphaFoldDB" id="A0A4Q2REV5"/>
<dbReference type="OrthoDB" id="7863142at2"/>
<gene>
    <name evidence="2" type="ORF">D3272_12460</name>
</gene>
<reference evidence="2 3" key="2">
    <citation type="submission" date="2019-02" db="EMBL/GenBank/DDBJ databases">
        <title>'Lichenibacterium ramalinii' gen. nov. sp. nov., 'Lichenibacterium minor' gen. nov. sp. nov.</title>
        <authorList>
            <person name="Pankratov T."/>
        </authorList>
    </citation>
    <scope>NUCLEOTIDE SEQUENCE [LARGE SCALE GENOMIC DNA]</scope>
    <source>
        <strain evidence="2 3">RmlP001</strain>
    </source>
</reference>
<comment type="caution">
    <text evidence="2">The sequence shown here is derived from an EMBL/GenBank/DDBJ whole genome shotgun (WGS) entry which is preliminary data.</text>
</comment>
<dbReference type="InterPro" id="IPR054189">
    <property type="entry name" value="DUF6894"/>
</dbReference>